<comment type="caution">
    <text evidence="2">The sequence shown here is derived from an EMBL/GenBank/DDBJ whole genome shotgun (WGS) entry which is preliminary data.</text>
</comment>
<dbReference type="AlphaFoldDB" id="A0A438N150"/>
<evidence type="ECO:0000313" key="2">
    <source>
        <dbReference type="EMBL" id="RVX69450.1"/>
    </source>
</evidence>
<name>A0A438N150_EXOME</name>
<gene>
    <name evidence="2" type="ORF">B0A52_06513</name>
</gene>
<proteinExistence type="predicted"/>
<feature type="compositionally biased region" description="Polar residues" evidence="1">
    <location>
        <begin position="398"/>
        <end position="419"/>
    </location>
</feature>
<organism evidence="2 3">
    <name type="scientific">Exophiala mesophila</name>
    <name type="common">Black yeast-like fungus</name>
    <dbReference type="NCBI Taxonomy" id="212818"/>
    <lineage>
        <taxon>Eukaryota</taxon>
        <taxon>Fungi</taxon>
        <taxon>Dikarya</taxon>
        <taxon>Ascomycota</taxon>
        <taxon>Pezizomycotina</taxon>
        <taxon>Eurotiomycetes</taxon>
        <taxon>Chaetothyriomycetidae</taxon>
        <taxon>Chaetothyriales</taxon>
        <taxon>Herpotrichiellaceae</taxon>
        <taxon>Exophiala</taxon>
    </lineage>
</organism>
<dbReference type="VEuPathDB" id="FungiDB:PV10_05589"/>
<feature type="region of interest" description="Disordered" evidence="1">
    <location>
        <begin position="321"/>
        <end position="353"/>
    </location>
</feature>
<feature type="compositionally biased region" description="Basic residues" evidence="1">
    <location>
        <begin position="288"/>
        <end position="298"/>
    </location>
</feature>
<protein>
    <submittedName>
        <fullName evidence="2">Uncharacterized protein</fullName>
    </submittedName>
</protein>
<sequence length="490" mass="54092">MSPSTTSLKNKSILNGGILKPMKRCQIHSVAHNGRVQKSPRRSSASRQSSTLTMPTRRVPRGAHLRKRSERLALCLAKADNQVINTSAAVDGPVVPLQGWPSAPLVVPGLEPTSSAGHPLEFMGRPNIYRSPGLFGGDSKYANPDFKPSLGSVRDLYRLHLTWPQYATNASPQSAQAKRQLPTESFGEQIEVSAVAKVELESQQLSIPPEQIPRHQYKDVIMTDLSRYDNKQASTDTICVVLAMQDVCVDSSTPPETQGRSPPSSTGFVRDGWLAKRHEEKRLASRLQRWHPHRRQSTPKKTESELLSPKVLEEIFKLDQAPEPEHAVDSQQPTVVQDVKASGEALRQNRPRKKVRFNLVPEILGPRHVSSDGEDSEIGPLVGVQQQAVPETLDDLYTSPSVRSSGEGTTSRKNGATQQRQRDSSEPRQKNTQSQRIEAAGFEAAKKETLPDDGTMPNKEGVSESRSRLVARVGAMISRYMPASLGRLWV</sequence>
<feature type="region of interest" description="Disordered" evidence="1">
    <location>
        <begin position="251"/>
        <end position="271"/>
    </location>
</feature>
<evidence type="ECO:0000313" key="3">
    <source>
        <dbReference type="Proteomes" id="UP000288859"/>
    </source>
</evidence>
<dbReference type="OrthoDB" id="4116882at2759"/>
<dbReference type="EMBL" id="NAJM01000029">
    <property type="protein sequence ID" value="RVX69450.1"/>
    <property type="molecule type" value="Genomic_DNA"/>
</dbReference>
<accession>A0A438N150</accession>
<evidence type="ECO:0000256" key="1">
    <source>
        <dbReference type="SAM" id="MobiDB-lite"/>
    </source>
</evidence>
<feature type="region of interest" description="Disordered" evidence="1">
    <location>
        <begin position="390"/>
        <end position="467"/>
    </location>
</feature>
<feature type="compositionally biased region" description="Basic and acidic residues" evidence="1">
    <location>
        <begin position="420"/>
        <end position="429"/>
    </location>
</feature>
<feature type="region of interest" description="Disordered" evidence="1">
    <location>
        <begin position="30"/>
        <end position="65"/>
    </location>
</feature>
<feature type="compositionally biased region" description="Polar residues" evidence="1">
    <location>
        <begin position="251"/>
        <end position="267"/>
    </location>
</feature>
<reference evidence="2 3" key="1">
    <citation type="submission" date="2017-03" db="EMBL/GenBank/DDBJ databases">
        <title>Genomes of endolithic fungi from Antarctica.</title>
        <authorList>
            <person name="Coleine C."/>
            <person name="Masonjones S."/>
            <person name="Stajich J.E."/>
        </authorList>
    </citation>
    <scope>NUCLEOTIDE SEQUENCE [LARGE SCALE GENOMIC DNA]</scope>
    <source>
        <strain evidence="2 3">CCFEE 6314</strain>
    </source>
</reference>
<feature type="region of interest" description="Disordered" evidence="1">
    <location>
        <begin position="284"/>
        <end position="306"/>
    </location>
</feature>
<dbReference type="Proteomes" id="UP000288859">
    <property type="component" value="Unassembled WGS sequence"/>
</dbReference>